<evidence type="ECO:0000256" key="1">
    <source>
        <dbReference type="SAM" id="SignalP"/>
    </source>
</evidence>
<dbReference type="AlphaFoldDB" id="A0A3N1XVK5"/>
<name>A0A3N1XVK5_9FIRM</name>
<keyword evidence="1" id="KW-0732">Signal</keyword>
<dbReference type="OrthoDB" id="9815841at2"/>
<reference evidence="2 3" key="1">
    <citation type="submission" date="2018-11" db="EMBL/GenBank/DDBJ databases">
        <title>Genomic Encyclopedia of Type Strains, Phase IV (KMG-IV): sequencing the most valuable type-strain genomes for metagenomic binning, comparative biology and taxonomic classification.</title>
        <authorList>
            <person name="Goeker M."/>
        </authorList>
    </citation>
    <scope>NUCLEOTIDE SEQUENCE [LARGE SCALE GENOMIC DNA]</scope>
    <source>
        <strain evidence="2 3">DSM 26537</strain>
    </source>
</reference>
<accession>A0A3N1XVK5</accession>
<gene>
    <name evidence="2" type="ORF">EDD66_102304</name>
</gene>
<evidence type="ECO:0000313" key="2">
    <source>
        <dbReference type="EMBL" id="ROR30650.1"/>
    </source>
</evidence>
<feature type="signal peptide" evidence="1">
    <location>
        <begin position="1"/>
        <end position="27"/>
    </location>
</feature>
<proteinExistence type="predicted"/>
<feature type="chain" id="PRO_5017939745" evidence="1">
    <location>
        <begin position="28"/>
        <end position="617"/>
    </location>
</feature>
<dbReference type="Gene3D" id="1.10.287.950">
    <property type="entry name" value="Methyl-accepting chemotaxis protein"/>
    <property type="match status" value="2"/>
</dbReference>
<evidence type="ECO:0000313" key="3">
    <source>
        <dbReference type="Proteomes" id="UP000273083"/>
    </source>
</evidence>
<organism evidence="2 3">
    <name type="scientific">Mobilisporobacter senegalensis</name>
    <dbReference type="NCBI Taxonomy" id="1329262"/>
    <lineage>
        <taxon>Bacteria</taxon>
        <taxon>Bacillati</taxon>
        <taxon>Bacillota</taxon>
        <taxon>Clostridia</taxon>
        <taxon>Lachnospirales</taxon>
        <taxon>Lachnospiraceae</taxon>
        <taxon>Mobilisporobacter</taxon>
    </lineage>
</organism>
<comment type="caution">
    <text evidence="2">The sequence shown here is derived from an EMBL/GenBank/DDBJ whole genome shotgun (WGS) entry which is preliminary data.</text>
</comment>
<dbReference type="Proteomes" id="UP000273083">
    <property type="component" value="Unassembled WGS sequence"/>
</dbReference>
<dbReference type="SUPFAM" id="SSF58104">
    <property type="entry name" value="Methyl-accepting chemotaxis protein (MCP) signaling domain"/>
    <property type="match status" value="1"/>
</dbReference>
<protein>
    <submittedName>
        <fullName evidence="2">X-X-X-Leu-X-X-Gly heptad repeat protein</fullName>
    </submittedName>
</protein>
<dbReference type="RefSeq" id="WP_123608339.1">
    <property type="nucleotide sequence ID" value="NZ_RJVG01000002.1"/>
</dbReference>
<dbReference type="EMBL" id="RJVG01000002">
    <property type="protein sequence ID" value="ROR30650.1"/>
    <property type="molecule type" value="Genomic_DNA"/>
</dbReference>
<sequence>MKKHKIISMVMAAILLIVTASPGTTYATPNNGKVNSAETTNQDTAKVKNKKEVVYGKLKADGSINGLYVVNHFEVEEGGTVTDYGDYQSVQNLTESEEIKQTEDTLSLQVEEGDFYYQGNLKAHDLPWIVEITYDLDGKEILPQDLPGKSGELGIHISTRQNRMIDPVFFENYMIQISVTLDSDKTSNISAPGAVIADGGNNTILTFTVMPKKNGDFQVKADVSNFTMSGIELSAMPFFMSVELPDTDGMLEDFNKLPEAISDLNDGVKKLSDGTNELKKGADGLKNGSGEFKDGLSELKKNSSQIKNGSSQINKALGTISSSLNTGSNGTEPGDLTQLPMALKELSQGLKGISQGLNELKNGYSTAYSALDTAIQTIPQDVITQDMIQTQFPDASEDQLQLLNRLYSSYSAGQTVKATYHQVQQAFASVLPAIENVTGNIDKISEAMDGILSKIESSSSGTDITAQAEQLSKGIMELANQYSKFDKGLNEYMNGVEKLSDGYNQFDSGVSEFADGVGNLNEGVLDLNDGTDRLKEETSKMPDKIQEEINKLTEEYKGSDFEEISFVSPKNINTGLVQFVLKCEGIEINEVKTTKGNDESKHDETVWDRFTALFKKD</sequence>
<keyword evidence="3" id="KW-1185">Reference proteome</keyword>